<reference evidence="1" key="2">
    <citation type="journal article" date="2020" name="Nat. Commun.">
        <title>Large-scale genome sequencing of mycorrhizal fungi provides insights into the early evolution of symbiotic traits.</title>
        <authorList>
            <person name="Miyauchi S."/>
            <person name="Kiss E."/>
            <person name="Kuo A."/>
            <person name="Drula E."/>
            <person name="Kohler A."/>
            <person name="Sanchez-Garcia M."/>
            <person name="Morin E."/>
            <person name="Andreopoulos B."/>
            <person name="Barry K.W."/>
            <person name="Bonito G."/>
            <person name="Buee M."/>
            <person name="Carver A."/>
            <person name="Chen C."/>
            <person name="Cichocki N."/>
            <person name="Clum A."/>
            <person name="Culley D."/>
            <person name="Crous P.W."/>
            <person name="Fauchery L."/>
            <person name="Girlanda M."/>
            <person name="Hayes R.D."/>
            <person name="Keri Z."/>
            <person name="LaButti K."/>
            <person name="Lipzen A."/>
            <person name="Lombard V."/>
            <person name="Magnuson J."/>
            <person name="Maillard F."/>
            <person name="Murat C."/>
            <person name="Nolan M."/>
            <person name="Ohm R.A."/>
            <person name="Pangilinan J."/>
            <person name="Pereira M.F."/>
            <person name="Perotto S."/>
            <person name="Peter M."/>
            <person name="Pfister S."/>
            <person name="Riley R."/>
            <person name="Sitrit Y."/>
            <person name="Stielow J.B."/>
            <person name="Szollosi G."/>
            <person name="Zifcakova L."/>
            <person name="Stursova M."/>
            <person name="Spatafora J.W."/>
            <person name="Tedersoo L."/>
            <person name="Vaario L.M."/>
            <person name="Yamada A."/>
            <person name="Yan M."/>
            <person name="Wang P."/>
            <person name="Xu J."/>
            <person name="Bruns T."/>
            <person name="Baldrian P."/>
            <person name="Vilgalys R."/>
            <person name="Dunand C."/>
            <person name="Henrissat B."/>
            <person name="Grigoriev I.V."/>
            <person name="Hibbett D."/>
            <person name="Nagy L.G."/>
            <person name="Martin F.M."/>
        </authorList>
    </citation>
    <scope>NUCLEOTIDE SEQUENCE</scope>
    <source>
        <strain evidence="1">P2</strain>
    </source>
</reference>
<gene>
    <name evidence="1" type="ORF">BDM02DRAFT_3119890</name>
</gene>
<keyword evidence="2" id="KW-1185">Reference proteome</keyword>
<proteinExistence type="predicted"/>
<comment type="caution">
    <text evidence="1">The sequence shown here is derived from an EMBL/GenBank/DDBJ whole genome shotgun (WGS) entry which is preliminary data.</text>
</comment>
<dbReference type="EMBL" id="MU118083">
    <property type="protein sequence ID" value="KAF9645637.1"/>
    <property type="molecule type" value="Genomic_DNA"/>
</dbReference>
<name>A0ACB6Z7W9_THEGA</name>
<evidence type="ECO:0000313" key="1">
    <source>
        <dbReference type="EMBL" id="KAF9645637.1"/>
    </source>
</evidence>
<evidence type="ECO:0000313" key="2">
    <source>
        <dbReference type="Proteomes" id="UP000886501"/>
    </source>
</evidence>
<organism evidence="1 2">
    <name type="scientific">Thelephora ganbajun</name>
    <name type="common">Ganba fungus</name>
    <dbReference type="NCBI Taxonomy" id="370292"/>
    <lineage>
        <taxon>Eukaryota</taxon>
        <taxon>Fungi</taxon>
        <taxon>Dikarya</taxon>
        <taxon>Basidiomycota</taxon>
        <taxon>Agaricomycotina</taxon>
        <taxon>Agaricomycetes</taxon>
        <taxon>Thelephorales</taxon>
        <taxon>Thelephoraceae</taxon>
        <taxon>Thelephora</taxon>
    </lineage>
</organism>
<reference evidence="1" key="1">
    <citation type="submission" date="2019-10" db="EMBL/GenBank/DDBJ databases">
        <authorList>
            <consortium name="DOE Joint Genome Institute"/>
            <person name="Kuo A."/>
            <person name="Miyauchi S."/>
            <person name="Kiss E."/>
            <person name="Drula E."/>
            <person name="Kohler A."/>
            <person name="Sanchez-Garcia M."/>
            <person name="Andreopoulos B."/>
            <person name="Barry K.W."/>
            <person name="Bonito G."/>
            <person name="Buee M."/>
            <person name="Carver A."/>
            <person name="Chen C."/>
            <person name="Cichocki N."/>
            <person name="Clum A."/>
            <person name="Culley D."/>
            <person name="Crous P.W."/>
            <person name="Fauchery L."/>
            <person name="Girlanda M."/>
            <person name="Hayes R."/>
            <person name="Keri Z."/>
            <person name="Labutti K."/>
            <person name="Lipzen A."/>
            <person name="Lombard V."/>
            <person name="Magnuson J."/>
            <person name="Maillard F."/>
            <person name="Morin E."/>
            <person name="Murat C."/>
            <person name="Nolan M."/>
            <person name="Ohm R."/>
            <person name="Pangilinan J."/>
            <person name="Pereira M."/>
            <person name="Perotto S."/>
            <person name="Peter M."/>
            <person name="Riley R."/>
            <person name="Sitrit Y."/>
            <person name="Stielow B."/>
            <person name="Szollosi G."/>
            <person name="Zifcakova L."/>
            <person name="Stursova M."/>
            <person name="Spatafora J.W."/>
            <person name="Tedersoo L."/>
            <person name="Vaario L.-M."/>
            <person name="Yamada A."/>
            <person name="Yan M."/>
            <person name="Wang P."/>
            <person name="Xu J."/>
            <person name="Bruns T."/>
            <person name="Baldrian P."/>
            <person name="Vilgalys R."/>
            <person name="Henrissat B."/>
            <person name="Grigoriev I.V."/>
            <person name="Hibbett D."/>
            <person name="Nagy L.G."/>
            <person name="Martin F.M."/>
        </authorList>
    </citation>
    <scope>NUCLEOTIDE SEQUENCE</scope>
    <source>
        <strain evidence="1">P2</strain>
    </source>
</reference>
<protein>
    <submittedName>
        <fullName evidence="1">Uncharacterized protein</fullName>
    </submittedName>
</protein>
<dbReference type="Proteomes" id="UP000886501">
    <property type="component" value="Unassembled WGS sequence"/>
</dbReference>
<sequence length="55" mass="6320">MSDLSWFKARGNQPGCSHTGYHLLHHRVVMVLVIALPNAIYAIYAPRININQLRY</sequence>
<accession>A0ACB6Z7W9</accession>